<feature type="region of interest" description="Disordered" evidence="11">
    <location>
        <begin position="1725"/>
        <end position="1815"/>
    </location>
</feature>
<dbReference type="InterPro" id="IPR037446">
    <property type="entry name" value="His_Pase_VIP1"/>
</dbReference>
<feature type="region of interest" description="Disordered" evidence="11">
    <location>
        <begin position="1848"/>
        <end position="1890"/>
    </location>
</feature>
<keyword evidence="7" id="KW-0418">Kinase</keyword>
<dbReference type="SUPFAM" id="SSF53254">
    <property type="entry name" value="Phosphoglycerate mutase-like"/>
    <property type="match status" value="1"/>
</dbReference>
<dbReference type="OrthoDB" id="18042at2759"/>
<dbReference type="PANTHER" id="PTHR12750">
    <property type="entry name" value="DIPHOSPHOINOSITOL PENTAKISPHOSPHATE KINASE"/>
    <property type="match status" value="1"/>
</dbReference>
<comment type="catalytic activity">
    <reaction evidence="10">
        <text>1D-myo-inositol hexakisphosphate + ATP = 1-diphospho-1D-myo-inositol 2,3,4,5,6-pentakisphosphate + ADP</text>
        <dbReference type="Rhea" id="RHEA:37459"/>
        <dbReference type="ChEBI" id="CHEBI:30616"/>
        <dbReference type="ChEBI" id="CHEBI:58130"/>
        <dbReference type="ChEBI" id="CHEBI:74946"/>
        <dbReference type="ChEBI" id="CHEBI:456216"/>
        <dbReference type="EC" id="2.7.4.24"/>
    </reaction>
    <physiologicalReaction direction="left-to-right" evidence="10">
        <dbReference type="Rhea" id="RHEA:37460"/>
    </physiologicalReaction>
</comment>
<dbReference type="Proteomes" id="UP000195012">
    <property type="component" value="Unassembled WGS sequence"/>
</dbReference>
<feature type="compositionally biased region" description="Basic and acidic residues" evidence="11">
    <location>
        <begin position="1497"/>
        <end position="1563"/>
    </location>
</feature>
<feature type="compositionally biased region" description="Acidic residues" evidence="11">
    <location>
        <begin position="1564"/>
        <end position="1594"/>
    </location>
</feature>
<name>A0A1Y3DYA1_PLAKN</name>
<comment type="catalytic activity">
    <reaction evidence="9">
        <text>5-diphospho-1D-myo-inositol 1,2,3,4,6-pentakisphosphate + ATP + H(+) = 1,5-bis(diphospho)-1D-myo-inositol 2,3,4,6-tetrakisphosphate + ADP</text>
        <dbReference type="Rhea" id="RHEA:10276"/>
        <dbReference type="ChEBI" id="CHEBI:15378"/>
        <dbReference type="ChEBI" id="CHEBI:30616"/>
        <dbReference type="ChEBI" id="CHEBI:58628"/>
        <dbReference type="ChEBI" id="CHEBI:77983"/>
        <dbReference type="ChEBI" id="CHEBI:456216"/>
        <dbReference type="EC" id="2.7.4.24"/>
    </reaction>
    <physiologicalReaction direction="left-to-right" evidence="9">
        <dbReference type="Rhea" id="RHEA:10277"/>
    </physiologicalReaction>
</comment>
<dbReference type="FunFam" id="3.30.470.20:FF:000050">
    <property type="entry name" value="Acid phosphatase, putative"/>
    <property type="match status" value="1"/>
</dbReference>
<feature type="compositionally biased region" description="Polar residues" evidence="11">
    <location>
        <begin position="1740"/>
        <end position="1752"/>
    </location>
</feature>
<keyword evidence="6" id="KW-0547">Nucleotide-binding</keyword>
<comment type="subcellular location">
    <subcellularLocation>
        <location evidence="1">Cytoplasm</location>
        <location evidence="1">Cytosol</location>
    </subcellularLocation>
</comment>
<feature type="compositionally biased region" description="Low complexity" evidence="11">
    <location>
        <begin position="486"/>
        <end position="546"/>
    </location>
</feature>
<evidence type="ECO:0000256" key="10">
    <source>
        <dbReference type="ARBA" id="ARBA00034629"/>
    </source>
</evidence>
<dbReference type="Gene3D" id="3.30.470.20">
    <property type="entry name" value="ATP-grasp fold, B domain"/>
    <property type="match status" value="1"/>
</dbReference>
<dbReference type="InterPro" id="IPR029033">
    <property type="entry name" value="His_PPase_superfam"/>
</dbReference>
<evidence type="ECO:0000256" key="11">
    <source>
        <dbReference type="SAM" id="MobiDB-lite"/>
    </source>
</evidence>
<keyword evidence="4" id="KW-0963">Cytoplasm</keyword>
<evidence type="ECO:0000256" key="3">
    <source>
        <dbReference type="ARBA" id="ARBA00012893"/>
    </source>
</evidence>
<dbReference type="CDD" id="cd07061">
    <property type="entry name" value="HP_HAP_like"/>
    <property type="match status" value="1"/>
</dbReference>
<evidence type="ECO:0000256" key="4">
    <source>
        <dbReference type="ARBA" id="ARBA00022490"/>
    </source>
</evidence>
<evidence type="ECO:0000256" key="8">
    <source>
        <dbReference type="ARBA" id="ARBA00022840"/>
    </source>
</evidence>
<evidence type="ECO:0000313" key="13">
    <source>
        <dbReference type="EMBL" id="OTN67757.1"/>
    </source>
</evidence>
<protein>
    <recommendedName>
        <fullName evidence="3">diphosphoinositol-pentakisphosphate 1-kinase</fullName>
        <ecNumber evidence="3">2.7.4.24</ecNumber>
    </recommendedName>
</protein>
<dbReference type="VEuPathDB" id="PlasmoDB:PKA1H_130034000"/>
<dbReference type="Gene3D" id="3.40.50.1240">
    <property type="entry name" value="Phosphoglycerate mutase-like"/>
    <property type="match status" value="1"/>
</dbReference>
<dbReference type="Gene3D" id="3.40.50.11950">
    <property type="match status" value="1"/>
</dbReference>
<evidence type="ECO:0000313" key="14">
    <source>
        <dbReference type="Proteomes" id="UP000195012"/>
    </source>
</evidence>
<keyword evidence="8" id="KW-0067">ATP-binding</keyword>
<feature type="compositionally biased region" description="Polar residues" evidence="11">
    <location>
        <begin position="1796"/>
        <end position="1807"/>
    </location>
</feature>
<evidence type="ECO:0000256" key="6">
    <source>
        <dbReference type="ARBA" id="ARBA00022741"/>
    </source>
</evidence>
<dbReference type="GO" id="GO:0032958">
    <property type="term" value="P:inositol phosphate biosynthetic process"/>
    <property type="evidence" value="ECO:0007669"/>
    <property type="project" value="TreeGrafter"/>
</dbReference>
<feature type="domain" description="VIP1 N-terminal" evidence="12">
    <location>
        <begin position="31"/>
        <end position="117"/>
    </location>
</feature>
<dbReference type="Pfam" id="PF18086">
    <property type="entry name" value="PPIP5K2_N"/>
    <property type="match status" value="1"/>
</dbReference>
<feature type="compositionally biased region" description="Low complexity" evidence="11">
    <location>
        <begin position="1307"/>
        <end position="1318"/>
    </location>
</feature>
<comment type="caution">
    <text evidence="13">The sequence shown here is derived from an EMBL/GenBank/DDBJ whole genome shotgun (WGS) entry which is preliminary data.</text>
</comment>
<feature type="region of interest" description="Disordered" evidence="11">
    <location>
        <begin position="621"/>
        <end position="653"/>
    </location>
</feature>
<dbReference type="InterPro" id="IPR040557">
    <property type="entry name" value="VIP1_N"/>
</dbReference>
<evidence type="ECO:0000259" key="12">
    <source>
        <dbReference type="Pfam" id="PF18086"/>
    </source>
</evidence>
<dbReference type="VEuPathDB" id="PlasmoDB:PKNOH_S05373000"/>
<sequence>MKVRKHGGSLDEEKLFENVSKDDSGIIKKFTLGVCAMESKVESAPMECILKRLAKSGDFNIIKFKEDMILNHDIDSWPIVDCLIAFYSTGFPLNKAIEYVKKYKPITLNNLSRQLILRSRLQIYEELKKWKVPHANYVVVDHDAVKRGEHAFEEYYDYIVYNNIRLNKPFIEKPINADNHNNWIYYPKNTGGGCKKLFRKVKDRSSEYCPDVHKVRNNGTYIYEEFLSTFGTDVKVYTVGQMFAHAEARKSPALDGKVCRTSDGKEVRYAVILSEAEKLIAYRIVEAFQQTVCGFDILRTTMGPFVCDVNGWSFVKGNIKYYNDCAHILRAMFLAKLEEKYNIIPRDLADNWYNIENEEEVLRKTFRQPDDLHCSHHEELCSVIIVMRHGDRKPKQKMKFLTDRPLLLDYFNCEENLYNVIENKLTADDQTKPSHIGQNNGSNNLTISCVPSNRVDSSMFQYDALAKAPSTYSKISFISQKSGEVTSASGAPDTDDAAGAAKVASAANTAHTAHTENSANNANTANGANTAHTENSANSANSAGAQAEDEEERRDNLYKEYAKKEIKFKSPEELQDLFLRNNIILGDIEKEYKALKAEAEARRAEEAVRTDAVRTDAVGKNDTEASLNGGAITRGSDVVTPKGDVSEARPHAAMTQEDLEAKISECQITIENHKTLQKVLERGDGFTGINRKIQLKPVEFVVVNGKIVVTKILTVAKWGGELTRMGRRQSENLGKRFRATLYPGDSDGLLRLHSTFRHDFKIFTSDEGRCQITSAAFTKGFLDLDGELTPILVAMVIRNSKAHSLLDDNRPSLNRTQCKQYIDNLLNEDKDIDEDLLKKLTSGKHARGLRESLRKISNFFQLMEKIRKTIYDFLKGLNQEVQKWLNLFPYDEYALYVIDILHEIQVRWKSLTKMWFRKNKNNYDTSKIPDIVDNIRFDLIHHHSYLGCGLDKAFEIYNQIEPLANFISQAEYGITPEEKVKIGVNIVGKLLRKLIHDVTFYRDEEVRNKRNNKGYFDLKNALNISYINSFNPSKGDKTPMPLNEKNPQQQILENGKIDAQHANWLDKEIQKDTPKSFSMCKYDSRQIFIDNRLQKGGEHLIATTIATDPGARNTGASVCNESDSSSVAGNAATAVPSSGAYPGGTYPGGTYPGGAYPGAAYPGAAYPGAAYPGAAYPGAAYPGAAYPGAAYPGGAYLSEAFSSTPQGKKSIYRELNRKDGKNEKNAQAAAPVGEEASPEVGKKSTGVQLITGAEPTTDVESTRGAQSNGQDKCKGGPTNLSDDGLLERSKRNKGERPEEGEIRTEGASASASASTYAAGDLQGGSTHSGGGTIRRTASGNVGSTIVGMVGCASGTHARISQNEKNPFRAAAGGVTYNINAKDLYGPKLINKKEALVINSSDLWAHQNKYRKENNEKQKMKKIKNAKESELNLKREDHLEVASDYRGLDKKGNRSIWMRGAGGISGSGSDTAAKELRGKVITRFDLQNSVKVEGTNGTERKDTSRNGHEFTQQGEKEGMENEQGRNNKVQRKVEEKTNQECQREETDRLVDNMLEGKKEKKKEEAEAEDEKDEEKVDEEVDDDGEEEQDHDDDEDIIRLKETDARRLGIRSPWRMVRSRYYVTSASHMISLLSILIHAKNIDSSTGQNIIDNDSIKSVGDVTDLHYLSHLVFRVWERKQLKRNDSNRFRIEILFSSGAKDGFGQNYELLEKDAKAQQQKYERHISKYVDDTKRGTGGGEVNPSSQVSRANSVVSKGAKKHSGEGQPGESSPMEKYIEGKANTTTNDHGASASEKVESNNSLSQAGSQGQKDKENVSSGNAFRLVDNVEGKAAGLGACKPSLQCGLISPERKGENGRLESEKGNISRNNCERASIGRSNSAHRNDTSIRKDTVRRSGLWSQFSSTSANLFRRGEEEEEGEDAKFHHGVYKRDMSFQFGGVHEKLSSINKNTTRTGSYMVRSISSNLRKKKYKQTDGLNVEYEKKKKEDITKENLLTYEHDCTIDMATPEGNHKIHRSVSCVSDRSFYINPMQIELEGEPTTNKHFNGRRNNMLENESGRSTFQHSLQHKIERPFQHKIERPFQQKIDHHFEKNNEHDPKESKKANVFSHVFQHFNENKKNSTSNLKFFYKTYMPDYEKIIENDKKAETFDVPPYCELAPLIVLTKNCQLSTFENILTQILNKYSKGGKTKDKGPKAGPKQP</sequence>
<dbReference type="VEuPathDB" id="PlasmoDB:PKNH_1328400"/>
<feature type="compositionally biased region" description="Basic and acidic residues" evidence="11">
    <location>
        <begin position="1880"/>
        <end position="1890"/>
    </location>
</feature>
<accession>A0A1Y3DYA1</accession>
<feature type="compositionally biased region" description="Basic and acidic residues" evidence="11">
    <location>
        <begin position="1285"/>
        <end position="1304"/>
    </location>
</feature>
<evidence type="ECO:0000256" key="1">
    <source>
        <dbReference type="ARBA" id="ARBA00004514"/>
    </source>
</evidence>
<dbReference type="GO" id="GO:0005524">
    <property type="term" value="F:ATP binding"/>
    <property type="evidence" value="ECO:0007669"/>
    <property type="project" value="UniProtKB-KW"/>
</dbReference>
<dbReference type="OMA" id="KVPHANY"/>
<dbReference type="Pfam" id="PF00328">
    <property type="entry name" value="His_Phos_2"/>
    <property type="match status" value="1"/>
</dbReference>
<evidence type="ECO:0000256" key="2">
    <source>
        <dbReference type="ARBA" id="ARBA00005609"/>
    </source>
</evidence>
<keyword evidence="5" id="KW-0808">Transferase</keyword>
<dbReference type="FunFam" id="3.40.50.11950:FF:000002">
    <property type="entry name" value="Inositol hexakisphosphate and diphosphoinositol-pentakisphosphate kinase"/>
    <property type="match status" value="1"/>
</dbReference>
<dbReference type="InterPro" id="IPR033379">
    <property type="entry name" value="Acid_Pase_AS"/>
</dbReference>
<feature type="region of interest" description="Disordered" evidence="11">
    <location>
        <begin position="1490"/>
        <end position="1596"/>
    </location>
</feature>
<dbReference type="GO" id="GO:0005829">
    <property type="term" value="C:cytosol"/>
    <property type="evidence" value="ECO:0007669"/>
    <property type="project" value="UniProtKB-SubCell"/>
</dbReference>
<proteinExistence type="inferred from homology"/>
<evidence type="ECO:0000256" key="9">
    <source>
        <dbReference type="ARBA" id="ARBA00033696"/>
    </source>
</evidence>
<dbReference type="GO" id="GO:0006020">
    <property type="term" value="P:inositol metabolic process"/>
    <property type="evidence" value="ECO:0007669"/>
    <property type="project" value="TreeGrafter"/>
</dbReference>
<dbReference type="PANTHER" id="PTHR12750:SF9">
    <property type="entry name" value="INOSITOL HEXAKISPHOSPHATE AND DIPHOSPHOINOSITOL-PENTAKISPHOSPHATE KINASE"/>
    <property type="match status" value="1"/>
</dbReference>
<feature type="region of interest" description="Disordered" evidence="11">
    <location>
        <begin position="485"/>
        <end position="554"/>
    </location>
</feature>
<reference evidence="13 14" key="1">
    <citation type="submission" date="2017-05" db="EMBL/GenBank/DDBJ databases">
        <title>PacBio assembly of a Plasmodium knowlesi genome sequence with Hi-C correction and manual annotation of the SICAvar gene family.</title>
        <authorList>
            <person name="Lapp S.A."/>
            <person name="Geraldo J.A."/>
            <person name="Chien J.-T."/>
            <person name="Ay F."/>
            <person name="Pakala S.B."/>
            <person name="Batugedara G."/>
            <person name="Humphrey J.C."/>
            <person name="Debarry J.D."/>
            <person name="Le Roch K.G."/>
            <person name="Galinski M.R."/>
            <person name="Kissinger J.C."/>
        </authorList>
    </citation>
    <scope>NUCLEOTIDE SEQUENCE [LARGE SCALE GENOMIC DNA]</scope>
    <source>
        <strain evidence="14">Malayan Strain Pk1 (A+)</strain>
    </source>
</reference>
<dbReference type="PROSITE" id="PS00616">
    <property type="entry name" value="HIS_ACID_PHOSPHAT_1"/>
    <property type="match status" value="1"/>
</dbReference>
<evidence type="ECO:0000256" key="5">
    <source>
        <dbReference type="ARBA" id="ARBA00022679"/>
    </source>
</evidence>
<feature type="region of interest" description="Disordered" evidence="11">
    <location>
        <begin position="1215"/>
        <end position="1338"/>
    </location>
</feature>
<evidence type="ECO:0000256" key="7">
    <source>
        <dbReference type="ARBA" id="ARBA00022777"/>
    </source>
</evidence>
<organism evidence="13 14">
    <name type="scientific">Plasmodium knowlesi</name>
    <dbReference type="NCBI Taxonomy" id="5850"/>
    <lineage>
        <taxon>Eukaryota</taxon>
        <taxon>Sar</taxon>
        <taxon>Alveolata</taxon>
        <taxon>Apicomplexa</taxon>
        <taxon>Aconoidasida</taxon>
        <taxon>Haemosporida</taxon>
        <taxon>Plasmodiidae</taxon>
        <taxon>Plasmodium</taxon>
        <taxon>Plasmodium (Plasmodium)</taxon>
    </lineage>
</organism>
<comment type="similarity">
    <text evidence="2">Belongs to the histidine acid phosphatase family. VIP1 subfamily.</text>
</comment>
<dbReference type="eggNOG" id="KOG1057">
    <property type="taxonomic scope" value="Eukaryota"/>
</dbReference>
<dbReference type="GO" id="GO:0033857">
    <property type="term" value="F:5-diphosphoinositol pentakisphosphate 1-kinase activity"/>
    <property type="evidence" value="ECO:0007669"/>
    <property type="project" value="TreeGrafter"/>
</dbReference>
<dbReference type="EMBL" id="NETL01000019">
    <property type="protein sequence ID" value="OTN67757.1"/>
    <property type="molecule type" value="Genomic_DNA"/>
</dbReference>
<dbReference type="GO" id="GO:0000828">
    <property type="term" value="F:inositol hexakisphosphate kinase activity"/>
    <property type="evidence" value="ECO:0007669"/>
    <property type="project" value="TreeGrafter"/>
</dbReference>
<dbReference type="EC" id="2.7.4.24" evidence="3"/>
<feature type="compositionally biased region" description="Basic and acidic residues" evidence="11">
    <location>
        <begin position="1215"/>
        <end position="1224"/>
    </location>
</feature>
<feature type="compositionally biased region" description="Basic and acidic residues" evidence="11">
    <location>
        <begin position="1848"/>
        <end position="1862"/>
    </location>
</feature>
<gene>
    <name evidence="13" type="ORF">PKNOH_S05373000</name>
</gene>
<dbReference type="InterPro" id="IPR000560">
    <property type="entry name" value="His_Pase_clade-2"/>
</dbReference>